<dbReference type="AlphaFoldDB" id="A0A1M6UV34"/>
<evidence type="ECO:0000259" key="2">
    <source>
        <dbReference type="PROSITE" id="PS50943"/>
    </source>
</evidence>
<dbReference type="RefSeq" id="WP_072851846.1">
    <property type="nucleotide sequence ID" value="NZ_FRAH01000042.1"/>
</dbReference>
<dbReference type="GO" id="GO:0003677">
    <property type="term" value="F:DNA binding"/>
    <property type="evidence" value="ECO:0007669"/>
    <property type="project" value="UniProtKB-KW"/>
</dbReference>
<dbReference type="PROSITE" id="PS50943">
    <property type="entry name" value="HTH_CROC1"/>
    <property type="match status" value="1"/>
</dbReference>
<dbReference type="Pfam" id="PF01381">
    <property type="entry name" value="HTH_3"/>
    <property type="match status" value="1"/>
</dbReference>
<protein>
    <submittedName>
        <fullName evidence="3">Helix-turn-helix</fullName>
    </submittedName>
</protein>
<evidence type="ECO:0000313" key="3">
    <source>
        <dbReference type="EMBL" id="SHK73033.1"/>
    </source>
</evidence>
<dbReference type="EMBL" id="FRAH01000042">
    <property type="protein sequence ID" value="SHK73033.1"/>
    <property type="molecule type" value="Genomic_DNA"/>
</dbReference>
<dbReference type="OrthoDB" id="9812239at2"/>
<evidence type="ECO:0000313" key="4">
    <source>
        <dbReference type="Proteomes" id="UP000183975"/>
    </source>
</evidence>
<dbReference type="Gene3D" id="1.10.260.40">
    <property type="entry name" value="lambda repressor-like DNA-binding domains"/>
    <property type="match status" value="1"/>
</dbReference>
<dbReference type="PANTHER" id="PTHR46558:SF11">
    <property type="entry name" value="HTH-TYPE TRANSCRIPTIONAL REGULATOR XRE"/>
    <property type="match status" value="1"/>
</dbReference>
<organism evidence="3 4">
    <name type="scientific">Anaerotignum lactatifermentans DSM 14214</name>
    <dbReference type="NCBI Taxonomy" id="1121323"/>
    <lineage>
        <taxon>Bacteria</taxon>
        <taxon>Bacillati</taxon>
        <taxon>Bacillota</taxon>
        <taxon>Clostridia</taxon>
        <taxon>Lachnospirales</taxon>
        <taxon>Anaerotignaceae</taxon>
        <taxon>Anaerotignum</taxon>
    </lineage>
</organism>
<name>A0A1M6UV34_9FIRM</name>
<dbReference type="SMART" id="SM00530">
    <property type="entry name" value="HTH_XRE"/>
    <property type="match status" value="1"/>
</dbReference>
<gene>
    <name evidence="3" type="ORF">SAMN02745138_02246</name>
</gene>
<dbReference type="SUPFAM" id="SSF47413">
    <property type="entry name" value="lambda repressor-like DNA-binding domains"/>
    <property type="match status" value="1"/>
</dbReference>
<evidence type="ECO:0000256" key="1">
    <source>
        <dbReference type="ARBA" id="ARBA00023125"/>
    </source>
</evidence>
<dbReference type="InterPro" id="IPR001387">
    <property type="entry name" value="Cro/C1-type_HTH"/>
</dbReference>
<feature type="domain" description="HTH cro/C1-type" evidence="2">
    <location>
        <begin position="11"/>
        <end position="66"/>
    </location>
</feature>
<dbReference type="PANTHER" id="PTHR46558">
    <property type="entry name" value="TRACRIPTIONAL REGULATORY PROTEIN-RELATED-RELATED"/>
    <property type="match status" value="1"/>
</dbReference>
<reference evidence="3 4" key="1">
    <citation type="submission" date="2016-11" db="EMBL/GenBank/DDBJ databases">
        <authorList>
            <person name="Jaros S."/>
            <person name="Januszkiewicz K."/>
            <person name="Wedrychowicz H."/>
        </authorList>
    </citation>
    <scope>NUCLEOTIDE SEQUENCE [LARGE SCALE GENOMIC DNA]</scope>
    <source>
        <strain evidence="3 4">DSM 14214</strain>
    </source>
</reference>
<dbReference type="Proteomes" id="UP000183975">
    <property type="component" value="Unassembled WGS sequence"/>
</dbReference>
<keyword evidence="1" id="KW-0238">DNA-binding</keyword>
<dbReference type="InterPro" id="IPR010982">
    <property type="entry name" value="Lambda_DNA-bd_dom_sf"/>
</dbReference>
<sequence length="269" mass="31085">MKTRVSVQERLKDLRVERGLKLEELAEQTGISKSALGSYENDDYKEINHGSLLKLADFYQVSVDYLLGLTDNREYLDTPLAELHLTDEAVALLKSGRVNNRLLCEMMAHKDFIRLLADIEIYVDRVASMQVQNLNAYVDVVRQEIIDRYQPGEDDPHLRILKAAHLDEDEYFSQLVSEDIRRIIQDIRTAHKGDSEGAPVNTVAEELRQDIEEVMNFKGSDLERQAILYCKRLGINYSKLTELEFRQLIHILNKSSLLKTHGSKRKKRK</sequence>
<keyword evidence="4" id="KW-1185">Reference proteome</keyword>
<proteinExistence type="predicted"/>
<dbReference type="CDD" id="cd00093">
    <property type="entry name" value="HTH_XRE"/>
    <property type="match status" value="1"/>
</dbReference>
<accession>A0A1M6UV34</accession>